<gene>
    <name evidence="2" type="ORF">M9458_019059</name>
</gene>
<reference evidence="2 3" key="1">
    <citation type="submission" date="2024-05" db="EMBL/GenBank/DDBJ databases">
        <title>Genome sequencing and assembly of Indian major carp, Cirrhinus mrigala (Hamilton, 1822).</title>
        <authorList>
            <person name="Mohindra V."/>
            <person name="Chowdhury L.M."/>
            <person name="Lal K."/>
            <person name="Jena J.K."/>
        </authorList>
    </citation>
    <scope>NUCLEOTIDE SEQUENCE [LARGE SCALE GENOMIC DNA]</scope>
    <source>
        <strain evidence="2">CM1030</strain>
        <tissue evidence="2">Blood</tissue>
    </source>
</reference>
<protein>
    <submittedName>
        <fullName evidence="2">Uncharacterized protein</fullName>
    </submittedName>
</protein>
<proteinExistence type="predicted"/>
<accession>A0ABD0QMD8</accession>
<evidence type="ECO:0000313" key="2">
    <source>
        <dbReference type="EMBL" id="KAL0187389.1"/>
    </source>
</evidence>
<feature type="region of interest" description="Disordered" evidence="1">
    <location>
        <begin position="36"/>
        <end position="56"/>
    </location>
</feature>
<sequence length="56" mass="6565">SARLHRRVRQLRLHRFSSETGDTRAHRVQTHRCVSLQEQPALGSKHPALQERQTLQ</sequence>
<feature type="non-terminal residue" evidence="2">
    <location>
        <position position="56"/>
    </location>
</feature>
<name>A0ABD0QMD8_CIRMR</name>
<comment type="caution">
    <text evidence="2">The sequence shown here is derived from an EMBL/GenBank/DDBJ whole genome shotgun (WGS) entry which is preliminary data.</text>
</comment>
<evidence type="ECO:0000256" key="1">
    <source>
        <dbReference type="SAM" id="MobiDB-lite"/>
    </source>
</evidence>
<keyword evidence="3" id="KW-1185">Reference proteome</keyword>
<evidence type="ECO:0000313" key="3">
    <source>
        <dbReference type="Proteomes" id="UP001529510"/>
    </source>
</evidence>
<dbReference type="Proteomes" id="UP001529510">
    <property type="component" value="Unassembled WGS sequence"/>
</dbReference>
<feature type="non-terminal residue" evidence="2">
    <location>
        <position position="1"/>
    </location>
</feature>
<organism evidence="2 3">
    <name type="scientific">Cirrhinus mrigala</name>
    <name type="common">Mrigala</name>
    <dbReference type="NCBI Taxonomy" id="683832"/>
    <lineage>
        <taxon>Eukaryota</taxon>
        <taxon>Metazoa</taxon>
        <taxon>Chordata</taxon>
        <taxon>Craniata</taxon>
        <taxon>Vertebrata</taxon>
        <taxon>Euteleostomi</taxon>
        <taxon>Actinopterygii</taxon>
        <taxon>Neopterygii</taxon>
        <taxon>Teleostei</taxon>
        <taxon>Ostariophysi</taxon>
        <taxon>Cypriniformes</taxon>
        <taxon>Cyprinidae</taxon>
        <taxon>Labeoninae</taxon>
        <taxon>Labeonini</taxon>
        <taxon>Cirrhinus</taxon>
    </lineage>
</organism>
<dbReference type="EMBL" id="JAMKFB020000008">
    <property type="protein sequence ID" value="KAL0187389.1"/>
    <property type="molecule type" value="Genomic_DNA"/>
</dbReference>
<dbReference type="AlphaFoldDB" id="A0ABD0QMD8"/>